<dbReference type="CDD" id="cd05242">
    <property type="entry name" value="SDR_a8"/>
    <property type="match status" value="1"/>
</dbReference>
<organism evidence="4 5">
    <name type="scientific">Bacillus chungangensis</name>
    <dbReference type="NCBI Taxonomy" id="587633"/>
    <lineage>
        <taxon>Bacteria</taxon>
        <taxon>Bacillati</taxon>
        <taxon>Bacillota</taxon>
        <taxon>Bacilli</taxon>
        <taxon>Bacillales</taxon>
        <taxon>Bacillaceae</taxon>
        <taxon>Bacillus</taxon>
    </lineage>
</organism>
<proteinExistence type="inferred from homology"/>
<protein>
    <submittedName>
        <fullName evidence="4">Uncharacterized protein (TIGR01777 family)</fullName>
    </submittedName>
</protein>
<dbReference type="RefSeq" id="WP_307228211.1">
    <property type="nucleotide sequence ID" value="NZ_JAUSTT010000007.1"/>
</dbReference>
<evidence type="ECO:0000313" key="5">
    <source>
        <dbReference type="Proteomes" id="UP001223586"/>
    </source>
</evidence>
<dbReference type="Proteomes" id="UP001223586">
    <property type="component" value="Unassembled WGS sequence"/>
</dbReference>
<dbReference type="InterPro" id="IPR013549">
    <property type="entry name" value="DUF1731"/>
</dbReference>
<dbReference type="NCBIfam" id="TIGR01777">
    <property type="entry name" value="yfcH"/>
    <property type="match status" value="1"/>
</dbReference>
<comment type="similarity">
    <text evidence="1">Belongs to the NAD(P)-dependent epimerase/dehydratase family. SDR39U1 subfamily.</text>
</comment>
<dbReference type="PANTHER" id="PTHR11092">
    <property type="entry name" value="SUGAR NUCLEOTIDE EPIMERASE RELATED"/>
    <property type="match status" value="1"/>
</dbReference>
<evidence type="ECO:0000259" key="2">
    <source>
        <dbReference type="Pfam" id="PF01370"/>
    </source>
</evidence>
<dbReference type="InterPro" id="IPR001509">
    <property type="entry name" value="Epimerase_deHydtase"/>
</dbReference>
<dbReference type="InterPro" id="IPR010099">
    <property type="entry name" value="SDR39U1"/>
</dbReference>
<feature type="domain" description="DUF1731" evidence="3">
    <location>
        <begin position="253"/>
        <end position="299"/>
    </location>
</feature>
<dbReference type="SUPFAM" id="SSF51735">
    <property type="entry name" value="NAD(P)-binding Rossmann-fold domains"/>
    <property type="match status" value="1"/>
</dbReference>
<comment type="caution">
    <text evidence="4">The sequence shown here is derived from an EMBL/GenBank/DDBJ whole genome shotgun (WGS) entry which is preliminary data.</text>
</comment>
<dbReference type="Gene3D" id="3.40.50.720">
    <property type="entry name" value="NAD(P)-binding Rossmann-like Domain"/>
    <property type="match status" value="1"/>
</dbReference>
<name>A0ABT9WQX6_9BACI</name>
<dbReference type="Pfam" id="PF01370">
    <property type="entry name" value="Epimerase"/>
    <property type="match status" value="1"/>
</dbReference>
<gene>
    <name evidence="4" type="ORF">J2S08_001527</name>
</gene>
<accession>A0ABT9WQX6</accession>
<feature type="domain" description="NAD-dependent epimerase/dehydratase" evidence="2">
    <location>
        <begin position="4"/>
        <end position="224"/>
    </location>
</feature>
<evidence type="ECO:0000259" key="3">
    <source>
        <dbReference type="Pfam" id="PF08338"/>
    </source>
</evidence>
<dbReference type="EMBL" id="JAUSTT010000007">
    <property type="protein sequence ID" value="MDQ0175693.1"/>
    <property type="molecule type" value="Genomic_DNA"/>
</dbReference>
<dbReference type="InterPro" id="IPR036291">
    <property type="entry name" value="NAD(P)-bd_dom_sf"/>
</dbReference>
<keyword evidence="5" id="KW-1185">Reference proteome</keyword>
<reference evidence="4 5" key="1">
    <citation type="submission" date="2023-07" db="EMBL/GenBank/DDBJ databases">
        <title>Genomic Encyclopedia of Type Strains, Phase IV (KMG-IV): sequencing the most valuable type-strain genomes for metagenomic binning, comparative biology and taxonomic classification.</title>
        <authorList>
            <person name="Goeker M."/>
        </authorList>
    </citation>
    <scope>NUCLEOTIDE SEQUENCE [LARGE SCALE GENOMIC DNA]</scope>
    <source>
        <strain evidence="4 5">DSM 23837</strain>
    </source>
</reference>
<dbReference type="PANTHER" id="PTHR11092:SF0">
    <property type="entry name" value="EPIMERASE FAMILY PROTEIN SDR39U1"/>
    <property type="match status" value="1"/>
</dbReference>
<dbReference type="Pfam" id="PF08338">
    <property type="entry name" value="DUF1731"/>
    <property type="match status" value="1"/>
</dbReference>
<sequence>MKAAIAGGTGFLGTMLTEMLVENGFEVWILTRNPVKYKKKKNVTYVKWLSEDAKPENVLNNVEVFINLAGESINNGRWSSKQKQTIIDSRIQTTKEVLRILSTVKTKPKVLIQASAVGYYESSETKTYTENMQDSGNDFLAKTVTRWEAEAKLATGLGIRTVLCRFGIILGKKDGALPLIAFPYKLFVGGTVGSGNQWLSWIHVLDVAKAILFLIQHEEISGPVNVTAPQPTTMKQFGKTLSTVLRRPHWLPVPNLLMKMALGEKSNLVLHGQKVLPAQLMENGFTFTYPKLYEALSAIYRR</sequence>
<evidence type="ECO:0000256" key="1">
    <source>
        <dbReference type="ARBA" id="ARBA00009353"/>
    </source>
</evidence>
<evidence type="ECO:0000313" key="4">
    <source>
        <dbReference type="EMBL" id="MDQ0175693.1"/>
    </source>
</evidence>